<reference evidence="4" key="3">
    <citation type="journal article" date="2015" name="PLoS ONE">
        <title>Comprehensive Evaluation of Toxoplasma gondii VEG and Neospora caninum LIV Genomes with Tachyzoite Stage Transcriptome and Proteome Defines Novel Transcript Features.</title>
        <authorList>
            <person name="Ramaprasad A."/>
            <person name="Mourier T."/>
            <person name="Naeem R."/>
            <person name="Malas T.B."/>
            <person name="Moussa E."/>
            <person name="Panigrahi A."/>
            <person name="Vermont S.J."/>
            <person name="Otto T.D."/>
            <person name="Wastling J."/>
            <person name="Pain A."/>
        </authorList>
    </citation>
    <scope>NUCLEOTIDE SEQUENCE</scope>
    <source>
        <strain evidence="4">Liverpool</strain>
    </source>
</reference>
<feature type="chain" id="PRO_5007654942" evidence="1">
    <location>
        <begin position="32"/>
        <end position="407"/>
    </location>
</feature>
<feature type="domain" description="SRS" evidence="2">
    <location>
        <begin position="256"/>
        <end position="371"/>
    </location>
</feature>
<dbReference type="EMBL" id="LN714488">
    <property type="protein sequence ID" value="CEL71328.1"/>
    <property type="molecule type" value="Genomic_DNA"/>
</dbReference>
<feature type="domain" description="SRS" evidence="2">
    <location>
        <begin position="41"/>
        <end position="182"/>
    </location>
</feature>
<dbReference type="EMBL" id="CADU01000320">
    <property type="protein sequence ID" value="CCA30082.1"/>
    <property type="molecule type" value="Genomic_DNA"/>
</dbReference>
<evidence type="ECO:0000259" key="2">
    <source>
        <dbReference type="Pfam" id="PF04092"/>
    </source>
</evidence>
<evidence type="ECO:0000256" key="1">
    <source>
        <dbReference type="SAM" id="SignalP"/>
    </source>
</evidence>
<dbReference type="InterPro" id="IPR036755">
    <property type="entry name" value="SRS_dom_sf"/>
</dbReference>
<feature type="signal peptide" evidence="1">
    <location>
        <begin position="1"/>
        <end position="31"/>
    </location>
</feature>
<dbReference type="AlphaFoldDB" id="F0JB61"/>
<evidence type="ECO:0000313" key="4">
    <source>
        <dbReference type="EMBL" id="CEL71328.1"/>
    </source>
</evidence>
<dbReference type="Gene3D" id="2.60.40.1320">
    <property type="entry name" value="SRS domain"/>
    <property type="match status" value="2"/>
</dbReference>
<evidence type="ECO:0000313" key="3">
    <source>
        <dbReference type="EMBL" id="CCA30082.1"/>
    </source>
</evidence>
<name>F0JB61_NEOCL</name>
<dbReference type="Pfam" id="PF04092">
    <property type="entry name" value="SAG"/>
    <property type="match status" value="2"/>
</dbReference>
<organism>
    <name type="scientific">Neospora caninum (strain Liverpool)</name>
    <dbReference type="NCBI Taxonomy" id="572307"/>
    <lineage>
        <taxon>Eukaryota</taxon>
        <taxon>Sar</taxon>
        <taxon>Alveolata</taxon>
        <taxon>Apicomplexa</taxon>
        <taxon>Conoidasida</taxon>
        <taxon>Coccidia</taxon>
        <taxon>Eucoccidiorida</taxon>
        <taxon>Eimeriorina</taxon>
        <taxon>Sarcocystidae</taxon>
        <taxon>Neospora</taxon>
    </lineage>
</organism>
<dbReference type="SUPFAM" id="SSF74877">
    <property type="entry name" value="Major surface antigen p30, SAG1"/>
    <property type="match status" value="2"/>
</dbReference>
<accession>F0JB61</accession>
<protein>
    <submittedName>
        <fullName evidence="3">SRS domain-containing protein</fullName>
    </submittedName>
</protein>
<gene>
    <name evidence="4" type="ORF">BN1204_069771</name>
    <name evidence="3" type="ORF">NCLIV_069771</name>
</gene>
<reference evidence="3" key="1">
    <citation type="submission" date="2011-03" db="EMBL/GenBank/DDBJ databases">
        <title>Comparative genomics and transcriptomics of Neospora caninum and Toxoplasma gondii.</title>
        <authorList>
            <person name="Reid A.J."/>
            <person name="Sohal A."/>
            <person name="Harris D."/>
            <person name="Quail M."/>
            <person name="Sanders M."/>
            <person name="Berriman M."/>
            <person name="Wastling J.M."/>
            <person name="Pain A."/>
        </authorList>
    </citation>
    <scope>NUCLEOTIDE SEQUENCE</scope>
    <source>
        <strain evidence="3">Liverpool</strain>
    </source>
</reference>
<keyword evidence="1" id="KW-0732">Signal</keyword>
<dbReference type="VEuPathDB" id="ToxoDB:NCLIV_069771"/>
<reference evidence="3" key="2">
    <citation type="submission" date="2011-03" db="EMBL/GenBank/DDBJ databases">
        <authorList>
            <person name="Aslett M."/>
        </authorList>
    </citation>
    <scope>NUCLEOTIDE SEQUENCE</scope>
    <source>
        <strain evidence="3">Liverpool</strain>
    </source>
</reference>
<proteinExistence type="predicted"/>
<dbReference type="InterPro" id="IPR007226">
    <property type="entry name" value="SRS_dom"/>
</dbReference>
<dbReference type="GO" id="GO:0016020">
    <property type="term" value="C:membrane"/>
    <property type="evidence" value="ECO:0007669"/>
    <property type="project" value="InterPro"/>
</dbReference>
<sequence length="407" mass="43230">MAALRFDPTHRWMAGALFLVVVLFMSSTVLVAKVDGEEPSQTVTCNATAAASGGISVSVDQKTKMVSFFCGTDMSQLQPSQSKETVTAFYTKKQLGDLGSLEDVFGQGSQATVATPSEDGANGSEVTLTLKKLPERMTTIYFSCTKTPPSPPAQSPGQRSPVARVPLTAKPAAENCVVTVTVPADPAANSKLQMRVPDSKVFVEVSSLTGAQESRNDIYFNHAPCPETVYSNKQFFLSQRPSSGPLHRLIPCGSSCMCAACTVEKQSMELDITSESKSVSFHCDTNVDELSPTEFSDKILDESCEEQVTLAEKLSSATLTKAESGYTFSVEELPETAATFCYKCSAPSDSDHREVLGQNQNTNACTVKIQVSAALPDGSSSASARTGSVLALVLGIAASVSFLPFDL</sequence>